<dbReference type="PANTHER" id="PTHR43289">
    <property type="entry name" value="MITOGEN-ACTIVATED PROTEIN KINASE KINASE KINASE 20-RELATED"/>
    <property type="match status" value="1"/>
</dbReference>
<dbReference type="PIRSF" id="PIRSF000654">
    <property type="entry name" value="Integrin-linked_kinase"/>
    <property type="match status" value="1"/>
</dbReference>
<proteinExistence type="predicted"/>
<feature type="domain" description="Protein kinase" evidence="5">
    <location>
        <begin position="1"/>
        <end position="228"/>
    </location>
</feature>
<dbReference type="EMBL" id="BARS01052983">
    <property type="protein sequence ID" value="GAG47604.1"/>
    <property type="molecule type" value="Genomic_DNA"/>
</dbReference>
<organism evidence="6">
    <name type="scientific">marine sediment metagenome</name>
    <dbReference type="NCBI Taxonomy" id="412755"/>
    <lineage>
        <taxon>unclassified sequences</taxon>
        <taxon>metagenomes</taxon>
        <taxon>ecological metagenomes</taxon>
    </lineage>
</organism>
<evidence type="ECO:0000256" key="2">
    <source>
        <dbReference type="ARBA" id="ARBA00022741"/>
    </source>
</evidence>
<evidence type="ECO:0000259" key="5">
    <source>
        <dbReference type="PROSITE" id="PS50011"/>
    </source>
</evidence>
<dbReference type="Pfam" id="PF00069">
    <property type="entry name" value="Pkinase"/>
    <property type="match status" value="1"/>
</dbReference>
<evidence type="ECO:0000313" key="6">
    <source>
        <dbReference type="EMBL" id="GAG47604.1"/>
    </source>
</evidence>
<evidence type="ECO:0000256" key="4">
    <source>
        <dbReference type="ARBA" id="ARBA00022840"/>
    </source>
</evidence>
<reference evidence="6" key="1">
    <citation type="journal article" date="2014" name="Front. Microbiol.">
        <title>High frequency of phylogenetically diverse reductive dehalogenase-homologous genes in deep subseafloor sedimentary metagenomes.</title>
        <authorList>
            <person name="Kawai M."/>
            <person name="Futagami T."/>
            <person name="Toyoda A."/>
            <person name="Takaki Y."/>
            <person name="Nishi S."/>
            <person name="Hori S."/>
            <person name="Arai W."/>
            <person name="Tsubouchi T."/>
            <person name="Morono Y."/>
            <person name="Uchiyama I."/>
            <person name="Ito T."/>
            <person name="Fujiyama A."/>
            <person name="Inagaki F."/>
            <person name="Takami H."/>
        </authorList>
    </citation>
    <scope>NUCLEOTIDE SEQUENCE</scope>
    <source>
        <strain evidence="6">Expedition CK06-06</strain>
    </source>
</reference>
<accession>X0XW74</accession>
<evidence type="ECO:0000256" key="1">
    <source>
        <dbReference type="ARBA" id="ARBA00022679"/>
    </source>
</evidence>
<dbReference type="GO" id="GO:0005524">
    <property type="term" value="F:ATP binding"/>
    <property type="evidence" value="ECO:0007669"/>
    <property type="project" value="UniProtKB-KW"/>
</dbReference>
<dbReference type="PROSITE" id="PS50011">
    <property type="entry name" value="PROTEIN_KINASE_DOM"/>
    <property type="match status" value="1"/>
</dbReference>
<dbReference type="PANTHER" id="PTHR43289:SF6">
    <property type="entry name" value="SERINE_THREONINE-PROTEIN KINASE NEKL-3"/>
    <property type="match status" value="1"/>
</dbReference>
<evidence type="ECO:0000256" key="3">
    <source>
        <dbReference type="ARBA" id="ARBA00022777"/>
    </source>
</evidence>
<sequence>VYKALQTKLRRTVALKVLPKNRLNDRRAVARFEREMAAVGQLDHPNIVRALHAGEHEGNSYLVMEYVAGLDLSELVRRLGPLPVADACELARQAAMGLQYAHENGLVHRDIKPSNLMLASDGQVKVLDLGLALLQQDQPAEEEVTGSGQAMGTADYIAPEQASDSHNVDIRADIYSLGCTLYKLLCGRAPFTDPKYRSTFEKMTAHVREPVPPIRQLRGEVSEELAAL</sequence>
<keyword evidence="3" id="KW-0418">Kinase</keyword>
<dbReference type="InterPro" id="IPR000719">
    <property type="entry name" value="Prot_kinase_dom"/>
</dbReference>
<dbReference type="AlphaFoldDB" id="X0XW74"/>
<dbReference type="Gene3D" id="1.10.510.10">
    <property type="entry name" value="Transferase(Phosphotransferase) domain 1"/>
    <property type="match status" value="1"/>
</dbReference>
<feature type="non-terminal residue" evidence="6">
    <location>
        <position position="1"/>
    </location>
</feature>
<protein>
    <recommendedName>
        <fullName evidence="5">Protein kinase domain-containing protein</fullName>
    </recommendedName>
</protein>
<keyword evidence="1" id="KW-0808">Transferase</keyword>
<dbReference type="GO" id="GO:0004674">
    <property type="term" value="F:protein serine/threonine kinase activity"/>
    <property type="evidence" value="ECO:0007669"/>
    <property type="project" value="TreeGrafter"/>
</dbReference>
<dbReference type="InterPro" id="IPR008271">
    <property type="entry name" value="Ser/Thr_kinase_AS"/>
</dbReference>
<keyword evidence="2" id="KW-0547">Nucleotide-binding</keyword>
<dbReference type="SMART" id="SM00220">
    <property type="entry name" value="S_TKc"/>
    <property type="match status" value="1"/>
</dbReference>
<name>X0XW74_9ZZZZ</name>
<gene>
    <name evidence="6" type="ORF">S01H1_78695</name>
</gene>
<dbReference type="PROSITE" id="PS00108">
    <property type="entry name" value="PROTEIN_KINASE_ST"/>
    <property type="match status" value="1"/>
</dbReference>
<keyword evidence="4" id="KW-0067">ATP-binding</keyword>
<dbReference type="SUPFAM" id="SSF56112">
    <property type="entry name" value="Protein kinase-like (PK-like)"/>
    <property type="match status" value="1"/>
</dbReference>
<dbReference type="CDD" id="cd14014">
    <property type="entry name" value="STKc_PknB_like"/>
    <property type="match status" value="1"/>
</dbReference>
<comment type="caution">
    <text evidence="6">The sequence shown here is derived from an EMBL/GenBank/DDBJ whole genome shotgun (WGS) entry which is preliminary data.</text>
</comment>
<dbReference type="InterPro" id="IPR011009">
    <property type="entry name" value="Kinase-like_dom_sf"/>
</dbReference>
<feature type="non-terminal residue" evidence="6">
    <location>
        <position position="228"/>
    </location>
</feature>